<dbReference type="Pfam" id="PF07938">
    <property type="entry name" value="Fungal_lectin"/>
    <property type="match status" value="1"/>
</dbReference>
<reference evidence="2 3" key="1">
    <citation type="journal article" date="2013" name="PLoS Genet.">
        <title>Genomic mechanisms accounting for the adaptation to parasitism in nematode-trapping fungi.</title>
        <authorList>
            <person name="Meerupati T."/>
            <person name="Andersson K.M."/>
            <person name="Friman E."/>
            <person name="Kumar D."/>
            <person name="Tunlid A."/>
            <person name="Ahren D."/>
        </authorList>
    </citation>
    <scope>NUCLEOTIDE SEQUENCE [LARGE SCALE GENOMIC DNA]</scope>
    <source>
        <strain evidence="2 3">CBS 200.50</strain>
    </source>
</reference>
<dbReference type="EMBL" id="AQGS01001087">
    <property type="protein sequence ID" value="EPS35649.1"/>
    <property type="molecule type" value="Genomic_DNA"/>
</dbReference>
<accession>S7ZYX4</accession>
<dbReference type="InterPro" id="IPR012475">
    <property type="entry name" value="Fungal_lectin"/>
</dbReference>
<reference evidence="3" key="2">
    <citation type="submission" date="2013-04" db="EMBL/GenBank/DDBJ databases">
        <title>Genomic mechanisms accounting for the adaptation to parasitism in nematode-trapping fungi.</title>
        <authorList>
            <person name="Ahren D.G."/>
        </authorList>
    </citation>
    <scope>NUCLEOTIDE SEQUENCE [LARGE SCALE GENOMIC DNA]</scope>
    <source>
        <strain evidence="3">CBS 200.50</strain>
    </source>
</reference>
<dbReference type="OMA" id="KIPHTES"/>
<evidence type="ECO:0000313" key="2">
    <source>
        <dbReference type="EMBL" id="EPS35649.1"/>
    </source>
</evidence>
<dbReference type="Proteomes" id="UP000015100">
    <property type="component" value="Unassembled WGS sequence"/>
</dbReference>
<gene>
    <name evidence="2" type="ORF">H072_10945</name>
</gene>
<dbReference type="HOGENOM" id="CLU_1057762_0_0_1"/>
<evidence type="ECO:0000313" key="3">
    <source>
        <dbReference type="Proteomes" id="UP000015100"/>
    </source>
</evidence>
<name>S7ZYX4_DACHA</name>
<dbReference type="SUPFAM" id="SSF89372">
    <property type="entry name" value="Fucose-specific lectin"/>
    <property type="match status" value="1"/>
</dbReference>
<dbReference type="OrthoDB" id="5342842at2759"/>
<protein>
    <submittedName>
        <fullName evidence="2">Uncharacterized protein</fullName>
    </submittedName>
</protein>
<evidence type="ECO:0000256" key="1">
    <source>
        <dbReference type="ARBA" id="ARBA00009042"/>
    </source>
</evidence>
<dbReference type="AlphaFoldDB" id="S7ZYX4"/>
<keyword evidence="3" id="KW-1185">Reference proteome</keyword>
<proteinExistence type="inferred from homology"/>
<dbReference type="Gene3D" id="2.120.10.70">
    <property type="entry name" value="Fucose-specific lectin"/>
    <property type="match status" value="1"/>
</dbReference>
<sequence>MTTSWIQDGDTIYFVFQTGTTLKERTFDGALTLSDTLGPAISNTPGVYFLGEKRNFYCIDEHGVLQDFQFDDEEGEWQPGELAAVGAKPALKSDIAVVAGPQDGGVQIFFQHVDGEIQSVQCDATGAWCSPSILPPVEPSADLSIYAINSDAVIHVFYTSQDNSIHELVFGNEWIDSKIPHTESALKKHALKAVPYEDGYLIQFNQFNDVDEEVYTVYKEEVTLVGKYHDGVFTKHRDAEGFNEEGAKPVILNPSIIPRIKKP</sequence>
<comment type="caution">
    <text evidence="2">The sequence shown here is derived from an EMBL/GenBank/DDBJ whole genome shotgun (WGS) entry which is preliminary data.</text>
</comment>
<comment type="similarity">
    <text evidence="1">Belongs to the fungal fucose-specific lectin family.</text>
</comment>
<organism evidence="2 3">
    <name type="scientific">Dactylellina haptotyla (strain CBS 200.50)</name>
    <name type="common">Nematode-trapping fungus</name>
    <name type="synonym">Monacrosporium haptotylum</name>
    <dbReference type="NCBI Taxonomy" id="1284197"/>
    <lineage>
        <taxon>Eukaryota</taxon>
        <taxon>Fungi</taxon>
        <taxon>Dikarya</taxon>
        <taxon>Ascomycota</taxon>
        <taxon>Pezizomycotina</taxon>
        <taxon>Orbiliomycetes</taxon>
        <taxon>Orbiliales</taxon>
        <taxon>Orbiliaceae</taxon>
        <taxon>Dactylellina</taxon>
    </lineage>
</organism>